<comment type="caution">
    <text evidence="3">The sequence shown here is derived from an EMBL/GenBank/DDBJ whole genome shotgun (WGS) entry which is preliminary data.</text>
</comment>
<proteinExistence type="predicted"/>
<name>A0A2V2UJC9_TRYCR</name>
<sequence>MVLPNVMKEGMRKEEEEATEFFPMLLSSSILQEPFVQEIIQENEAMLGEIARLRCLRQGHAKECFQHMQTAETAARQLLATSEAEVRFELCVAWHACIIGGLRDTLEELEAVREENTALQKVMLKVQEELGALESHSTPVSSEGDITPARVITAIDPGCKLHAHYIVSPNIRANYHSPRVSFGPSRKRGRSSGDSWHFSPSEKTVEKRGVSQQLT</sequence>
<reference evidence="3 5" key="1">
    <citation type="journal article" date="2018" name="Microb. Genom.">
        <title>Expanding an expanded genome: long-read sequencing of Trypanosoma cruzi.</title>
        <authorList>
            <person name="Berna L."/>
            <person name="Rodriguez M."/>
            <person name="Chiribao M.L."/>
            <person name="Parodi-Talice A."/>
            <person name="Pita S."/>
            <person name="Rijo G."/>
            <person name="Alvarez-Valin F."/>
            <person name="Robello C."/>
        </authorList>
    </citation>
    <scope>NUCLEOTIDE SEQUENCE [LARGE SCALE GENOMIC DNA]</scope>
    <source>
        <strain evidence="3 5">Dm28c</strain>
    </source>
</reference>
<dbReference type="VEuPathDB" id="TriTrypDB:ECC02_009187"/>
<protein>
    <submittedName>
        <fullName evidence="3">Uncharacterized protein</fullName>
    </submittedName>
</protein>
<dbReference type="Proteomes" id="UP000246121">
    <property type="component" value="Unassembled WGS sequence"/>
</dbReference>
<dbReference type="VEuPathDB" id="TriTrypDB:TcCLB.506753.220"/>
<dbReference type="VEuPathDB" id="TriTrypDB:TCDM_14186"/>
<dbReference type="VEuPathDB" id="TriTrypDB:TcG_05181"/>
<evidence type="ECO:0000256" key="1">
    <source>
        <dbReference type="SAM" id="Coils"/>
    </source>
</evidence>
<accession>A0A2V2UJC9</accession>
<dbReference type="VEuPathDB" id="TriTrypDB:Tc_MARK_5560"/>
<dbReference type="VEuPathDB" id="TriTrypDB:TcBrA4_0022740"/>
<feature type="coiled-coil region" evidence="1">
    <location>
        <begin position="102"/>
        <end position="129"/>
    </location>
</feature>
<evidence type="ECO:0000313" key="5">
    <source>
        <dbReference type="Proteomes" id="UP000246121"/>
    </source>
</evidence>
<dbReference type="VEuPathDB" id="TriTrypDB:TCSYLVIO_006801"/>
<dbReference type="VEuPathDB" id="TriTrypDB:TcCL_NonESM03291"/>
<dbReference type="VEuPathDB" id="TriTrypDB:C4B63_1g33"/>
<evidence type="ECO:0000256" key="2">
    <source>
        <dbReference type="SAM" id="MobiDB-lite"/>
    </source>
</evidence>
<dbReference type="EMBL" id="PRFA01000001">
    <property type="protein sequence ID" value="PWV03083.1"/>
    <property type="molecule type" value="Genomic_DNA"/>
</dbReference>
<dbReference type="VEuPathDB" id="TriTrypDB:TcCLB.510357.120"/>
<dbReference type="VEuPathDB" id="TriTrypDB:C4B63_235g9"/>
<dbReference type="AlphaFoldDB" id="A0A2V2UJC9"/>
<dbReference type="EMBL" id="PRFA01000235">
    <property type="protein sequence ID" value="PWU84329.1"/>
    <property type="molecule type" value="Genomic_DNA"/>
</dbReference>
<dbReference type="VEuPathDB" id="TriTrypDB:C3747_3g64"/>
<keyword evidence="1" id="KW-0175">Coiled coil</keyword>
<dbReference type="VEuPathDB" id="TriTrypDB:BCY84_09010"/>
<dbReference type="VEuPathDB" id="TriTrypDB:TcYC6_0040500"/>
<evidence type="ECO:0000313" key="4">
    <source>
        <dbReference type="EMBL" id="PWV03083.1"/>
    </source>
</evidence>
<gene>
    <name evidence="4" type="ORF">C4B63_1g33</name>
    <name evidence="3" type="ORF">C4B63_235g9</name>
</gene>
<evidence type="ECO:0000313" key="3">
    <source>
        <dbReference type="EMBL" id="PWU84329.1"/>
    </source>
</evidence>
<feature type="region of interest" description="Disordered" evidence="2">
    <location>
        <begin position="177"/>
        <end position="215"/>
    </location>
</feature>
<organism evidence="3 5">
    <name type="scientific">Trypanosoma cruzi</name>
    <dbReference type="NCBI Taxonomy" id="5693"/>
    <lineage>
        <taxon>Eukaryota</taxon>
        <taxon>Discoba</taxon>
        <taxon>Euglenozoa</taxon>
        <taxon>Kinetoplastea</taxon>
        <taxon>Metakinetoplastina</taxon>
        <taxon>Trypanosomatida</taxon>
        <taxon>Trypanosomatidae</taxon>
        <taxon>Trypanosoma</taxon>
        <taxon>Schizotrypanum</taxon>
    </lineage>
</organism>